<proteinExistence type="inferred from homology"/>
<keyword evidence="2" id="KW-0809">Transit peptide</keyword>
<sequence>MLCLLRFSKSTLPNVALIRCYATDKKPAGGALTSASMKLGAGIMSTKKGAVITAPITKELDAETDPVKLVNYCSGLNYKKDQEPVKLKPDNEYPEWLFNLYNLERWYPEDLEDKETWRYWRRYRRDGRRAIAIATKDRFPLRSIPKWLRELRPLC</sequence>
<protein>
    <recommendedName>
        <fullName evidence="7">Large ribosomal subunit protein mL54</fullName>
    </recommendedName>
</protein>
<accession>A0A814YSS3</accession>
<dbReference type="AlphaFoldDB" id="A0A814YSS3"/>
<evidence type="ECO:0000256" key="2">
    <source>
        <dbReference type="ARBA" id="ARBA00022946"/>
    </source>
</evidence>
<evidence type="ECO:0000313" key="10">
    <source>
        <dbReference type="Proteomes" id="UP000663829"/>
    </source>
</evidence>
<dbReference type="EMBL" id="CAJOBC010009795">
    <property type="protein sequence ID" value="CAF3996700.1"/>
    <property type="molecule type" value="Genomic_DNA"/>
</dbReference>
<evidence type="ECO:0000256" key="7">
    <source>
        <dbReference type="ARBA" id="ARBA00035179"/>
    </source>
</evidence>
<gene>
    <name evidence="8" type="ORF">GPM918_LOCUS25329</name>
    <name evidence="9" type="ORF">SRO942_LOCUS25332</name>
</gene>
<dbReference type="GO" id="GO:0005762">
    <property type="term" value="C:mitochondrial large ribosomal subunit"/>
    <property type="evidence" value="ECO:0007669"/>
    <property type="project" value="TreeGrafter"/>
</dbReference>
<evidence type="ECO:0000256" key="1">
    <source>
        <dbReference type="ARBA" id="ARBA00004173"/>
    </source>
</evidence>
<dbReference type="PANTHER" id="PTHR28595:SF1">
    <property type="entry name" value="LARGE RIBOSOMAL SUBUNIT PROTEIN ML54"/>
    <property type="match status" value="1"/>
</dbReference>
<keyword evidence="5" id="KW-0687">Ribonucleoprotein</keyword>
<dbReference type="EMBL" id="CAJNOQ010009791">
    <property type="protein sequence ID" value="CAF1234189.1"/>
    <property type="molecule type" value="Genomic_DNA"/>
</dbReference>
<comment type="subcellular location">
    <subcellularLocation>
        <location evidence="1">Mitochondrion</location>
    </subcellularLocation>
</comment>
<dbReference type="Proteomes" id="UP000663829">
    <property type="component" value="Unassembled WGS sequence"/>
</dbReference>
<comment type="similarity">
    <text evidence="6">Belongs to the mitochondrion-specific ribosomal protein mL54 family.</text>
</comment>
<evidence type="ECO:0000313" key="8">
    <source>
        <dbReference type="EMBL" id="CAF1234189.1"/>
    </source>
</evidence>
<dbReference type="PANTHER" id="PTHR28595">
    <property type="entry name" value="39S RIBOSOMAL PROTEIN L54, MITOCHONDRIAL"/>
    <property type="match status" value="1"/>
</dbReference>
<comment type="caution">
    <text evidence="8">The sequence shown here is derived from an EMBL/GenBank/DDBJ whole genome shotgun (WGS) entry which is preliminary data.</text>
</comment>
<evidence type="ECO:0000256" key="5">
    <source>
        <dbReference type="ARBA" id="ARBA00023274"/>
    </source>
</evidence>
<evidence type="ECO:0000313" key="9">
    <source>
        <dbReference type="EMBL" id="CAF3996700.1"/>
    </source>
</evidence>
<evidence type="ECO:0000256" key="6">
    <source>
        <dbReference type="ARBA" id="ARBA00033752"/>
    </source>
</evidence>
<evidence type="ECO:0000256" key="4">
    <source>
        <dbReference type="ARBA" id="ARBA00023128"/>
    </source>
</evidence>
<keyword evidence="4" id="KW-0496">Mitochondrion</keyword>
<dbReference type="Pfam" id="PF08561">
    <property type="entry name" value="Ribosomal_L37"/>
    <property type="match status" value="1"/>
</dbReference>
<organism evidence="8 10">
    <name type="scientific">Didymodactylos carnosus</name>
    <dbReference type="NCBI Taxonomy" id="1234261"/>
    <lineage>
        <taxon>Eukaryota</taxon>
        <taxon>Metazoa</taxon>
        <taxon>Spiralia</taxon>
        <taxon>Gnathifera</taxon>
        <taxon>Rotifera</taxon>
        <taxon>Eurotatoria</taxon>
        <taxon>Bdelloidea</taxon>
        <taxon>Philodinida</taxon>
        <taxon>Philodinidae</taxon>
        <taxon>Didymodactylos</taxon>
    </lineage>
</organism>
<dbReference type="Proteomes" id="UP000681722">
    <property type="component" value="Unassembled WGS sequence"/>
</dbReference>
<dbReference type="InterPro" id="IPR013870">
    <property type="entry name" value="Ribosomal_mL54"/>
</dbReference>
<keyword evidence="10" id="KW-1185">Reference proteome</keyword>
<evidence type="ECO:0000256" key="3">
    <source>
        <dbReference type="ARBA" id="ARBA00022980"/>
    </source>
</evidence>
<dbReference type="OrthoDB" id="10252718at2759"/>
<reference evidence="8" key="1">
    <citation type="submission" date="2021-02" db="EMBL/GenBank/DDBJ databases">
        <authorList>
            <person name="Nowell W R."/>
        </authorList>
    </citation>
    <scope>NUCLEOTIDE SEQUENCE</scope>
</reference>
<keyword evidence="3" id="KW-0689">Ribosomal protein</keyword>
<dbReference type="GO" id="GO:0003735">
    <property type="term" value="F:structural constituent of ribosome"/>
    <property type="evidence" value="ECO:0007669"/>
    <property type="project" value="TreeGrafter"/>
</dbReference>
<name>A0A814YSS3_9BILA</name>